<sequence>MTKKVEKQSKMSWYLSQENIQELRRRASPVATKRKKKYVLL</sequence>
<reference evidence="1" key="2">
    <citation type="journal article" date="2015" name="Data Brief">
        <title>Shoot transcriptome of the giant reed, Arundo donax.</title>
        <authorList>
            <person name="Barrero R.A."/>
            <person name="Guerrero F.D."/>
            <person name="Moolhuijzen P."/>
            <person name="Goolsby J.A."/>
            <person name="Tidwell J."/>
            <person name="Bellgard S.E."/>
            <person name="Bellgard M.I."/>
        </authorList>
    </citation>
    <scope>NUCLEOTIDE SEQUENCE</scope>
    <source>
        <tissue evidence="1">Shoot tissue taken approximately 20 cm above the soil surface</tissue>
    </source>
</reference>
<proteinExistence type="predicted"/>
<dbReference type="EMBL" id="GBRH01271072">
    <property type="protein sequence ID" value="JAD26823.1"/>
    <property type="molecule type" value="Transcribed_RNA"/>
</dbReference>
<dbReference type="AlphaFoldDB" id="A0A0A8YMK6"/>
<protein>
    <submittedName>
        <fullName evidence="1">Uncharacterized protein</fullName>
    </submittedName>
</protein>
<accession>A0A0A8YMK6</accession>
<name>A0A0A8YMK6_ARUDO</name>
<reference evidence="1" key="1">
    <citation type="submission" date="2014-09" db="EMBL/GenBank/DDBJ databases">
        <authorList>
            <person name="Magalhaes I.L.F."/>
            <person name="Oliveira U."/>
            <person name="Santos F.R."/>
            <person name="Vidigal T.H.D.A."/>
            <person name="Brescovit A.D."/>
            <person name="Santos A.J."/>
        </authorList>
    </citation>
    <scope>NUCLEOTIDE SEQUENCE</scope>
    <source>
        <tissue evidence="1">Shoot tissue taken approximately 20 cm above the soil surface</tissue>
    </source>
</reference>
<evidence type="ECO:0000313" key="1">
    <source>
        <dbReference type="EMBL" id="JAD26823.1"/>
    </source>
</evidence>
<organism evidence="1">
    <name type="scientific">Arundo donax</name>
    <name type="common">Giant reed</name>
    <name type="synonym">Donax arundinaceus</name>
    <dbReference type="NCBI Taxonomy" id="35708"/>
    <lineage>
        <taxon>Eukaryota</taxon>
        <taxon>Viridiplantae</taxon>
        <taxon>Streptophyta</taxon>
        <taxon>Embryophyta</taxon>
        <taxon>Tracheophyta</taxon>
        <taxon>Spermatophyta</taxon>
        <taxon>Magnoliopsida</taxon>
        <taxon>Liliopsida</taxon>
        <taxon>Poales</taxon>
        <taxon>Poaceae</taxon>
        <taxon>PACMAD clade</taxon>
        <taxon>Arundinoideae</taxon>
        <taxon>Arundineae</taxon>
        <taxon>Arundo</taxon>
    </lineage>
</organism>